<accession>A0A5D3CQJ6</accession>
<evidence type="ECO:0000313" key="1">
    <source>
        <dbReference type="EMBL" id="TYK13662.1"/>
    </source>
</evidence>
<reference evidence="1 2" key="1">
    <citation type="submission" date="2019-08" db="EMBL/GenBank/DDBJ databases">
        <title>Draft genome sequences of two oriental melons (Cucumis melo L. var makuwa).</title>
        <authorList>
            <person name="Kwon S.-Y."/>
        </authorList>
    </citation>
    <scope>NUCLEOTIDE SEQUENCE [LARGE SCALE GENOMIC DNA]</scope>
    <source>
        <strain evidence="2">cv. Chang Bougi</strain>
        <tissue evidence="1">Leaf</tissue>
    </source>
</reference>
<name>A0A5D3CQJ6_CUCMM</name>
<dbReference type="AlphaFoldDB" id="A0A5D3CQJ6"/>
<dbReference type="Proteomes" id="UP000321947">
    <property type="component" value="Unassembled WGS sequence"/>
</dbReference>
<organism evidence="1 2">
    <name type="scientific">Cucumis melo var. makuwa</name>
    <name type="common">Oriental melon</name>
    <dbReference type="NCBI Taxonomy" id="1194695"/>
    <lineage>
        <taxon>Eukaryota</taxon>
        <taxon>Viridiplantae</taxon>
        <taxon>Streptophyta</taxon>
        <taxon>Embryophyta</taxon>
        <taxon>Tracheophyta</taxon>
        <taxon>Spermatophyta</taxon>
        <taxon>Magnoliopsida</taxon>
        <taxon>eudicotyledons</taxon>
        <taxon>Gunneridae</taxon>
        <taxon>Pentapetalae</taxon>
        <taxon>rosids</taxon>
        <taxon>fabids</taxon>
        <taxon>Cucurbitales</taxon>
        <taxon>Cucurbitaceae</taxon>
        <taxon>Benincaseae</taxon>
        <taxon>Cucumis</taxon>
    </lineage>
</organism>
<comment type="caution">
    <text evidence="1">The sequence shown here is derived from an EMBL/GenBank/DDBJ whole genome shotgun (WGS) entry which is preliminary data.</text>
</comment>
<sequence length="396" mass="44551">MSGCNGERRRQQLLIYGGPRRWSGIGSRRGRGTYGNVLRLKASWWACLVLEIAVELLMLESPPPWLSCFAAYRTPRPTLPFSRNTPMVFLQLQEVRRSFLASSLLKLHSLALPPIPTRHCYLCTHHQLVTFSRRPLFRHHRLFSLLTFIQPFEGGEMSRPLSGDLQKRYWKGWILLLGYLGHDIEIVFQASECHSFIHTEMDLCREIVWNCPCDGIQYSRIEEVDKIYVSLAGLNLKFDIVHGRILCQRPVPSLMEVCSEVRLEEDRTSVMSSLTTLAIDSATFSAKSPSHGSDRHNGKPIPVLSLPASDSILTTLGAIAQIGISQSFSLIGIDGKNPWILDFGATDHLTGFCEPFMTYILHAGNEKIRIVDGSLAPIVGKGQISTFERLTLHNVP</sequence>
<evidence type="ECO:0000313" key="2">
    <source>
        <dbReference type="Proteomes" id="UP000321947"/>
    </source>
</evidence>
<dbReference type="EMBL" id="SSTD01009863">
    <property type="protein sequence ID" value="TYK13662.1"/>
    <property type="molecule type" value="Genomic_DNA"/>
</dbReference>
<gene>
    <name evidence="1" type="ORF">E5676_scaffold299G001800</name>
</gene>
<proteinExistence type="predicted"/>
<protein>
    <submittedName>
        <fullName evidence="1">UBN2_3 domain-containing protein</fullName>
    </submittedName>
</protein>